<dbReference type="EMBL" id="PYDT01000009">
    <property type="protein sequence ID" value="THU49457.1"/>
    <property type="molecule type" value="Genomic_DNA"/>
</dbReference>
<name>A0A4S8ILT2_MUSBA</name>
<keyword evidence="5" id="KW-1185">Reference proteome</keyword>
<comment type="caution">
    <text evidence="4">The sequence shown here is derived from an EMBL/GenBank/DDBJ whole genome shotgun (WGS) entry which is preliminary data.</text>
</comment>
<feature type="region of interest" description="Disordered" evidence="2">
    <location>
        <begin position="217"/>
        <end position="236"/>
    </location>
</feature>
<dbReference type="CDD" id="cd16448">
    <property type="entry name" value="RING-H2"/>
    <property type="match status" value="1"/>
</dbReference>
<dbReference type="SUPFAM" id="SSF57850">
    <property type="entry name" value="RING/U-box"/>
    <property type="match status" value="1"/>
</dbReference>
<protein>
    <recommendedName>
        <fullName evidence="3">RING-type domain-containing protein</fullName>
    </recommendedName>
</protein>
<dbReference type="GO" id="GO:0008270">
    <property type="term" value="F:zinc ion binding"/>
    <property type="evidence" value="ECO:0007669"/>
    <property type="project" value="UniProtKB-KW"/>
</dbReference>
<evidence type="ECO:0000259" key="3">
    <source>
        <dbReference type="PROSITE" id="PS50089"/>
    </source>
</evidence>
<evidence type="ECO:0000313" key="5">
    <source>
        <dbReference type="Proteomes" id="UP000317650"/>
    </source>
</evidence>
<feature type="domain" description="RING-type" evidence="3">
    <location>
        <begin position="311"/>
        <end position="356"/>
    </location>
</feature>
<sequence length="451" mass="49704">MLPGFQVPNARLIVLSVTHQSGFLQLLRTNMGANCCVAVKDKHLPSPAQFDVSTYRTVRHSPTWSFRWDNRTHIEDVIDNAAQFCHQHSGNTGLEIKSDSPTEAESPSDRGSPLNAFQLQKQHISPSRTGTAGKLKDVAADDQFFGRNSSTKSKGSPKSSCLASTSDINLSISVPSTPSSSSFKADPSTSRSRSLPSDPTSSRKACRSPGYQLCRQISDSRIPSLQSRNENSSPEGRKSFVLSFCGNDLSTGGSHGGSSDGWSMCTFSELVASSNRERLSFDSDNLNFFSSQLTESNPQQTTQVFPDQQTCRVCSKQLTKHCVVAVLVCGHLYHAECLEKMTSEIDQYDPTCPVCTHGEKAALKLFTKAESKDKNKLSRIGIADSDAQADALCDRQNRASEGPRMESSSNMKSSFGRPFLRRRFSFGRPSWSPSEGEANRKKGFWERRRRE</sequence>
<dbReference type="AlphaFoldDB" id="A0A4S8ILT2"/>
<feature type="region of interest" description="Disordered" evidence="2">
    <location>
        <begin position="90"/>
        <end position="114"/>
    </location>
</feature>
<gene>
    <name evidence="4" type="ORF">C4D60_Mb06t09780</name>
</gene>
<feature type="region of interest" description="Disordered" evidence="2">
    <location>
        <begin position="173"/>
        <end position="210"/>
    </location>
</feature>
<proteinExistence type="predicted"/>
<feature type="compositionally biased region" description="Low complexity" evidence="2">
    <location>
        <begin position="173"/>
        <end position="190"/>
    </location>
</feature>
<dbReference type="Gene3D" id="3.30.40.10">
    <property type="entry name" value="Zinc/RING finger domain, C3HC4 (zinc finger)"/>
    <property type="match status" value="1"/>
</dbReference>
<feature type="compositionally biased region" description="Polar residues" evidence="2">
    <location>
        <begin position="217"/>
        <end position="234"/>
    </location>
</feature>
<feature type="compositionally biased region" description="Polar residues" evidence="2">
    <location>
        <begin position="191"/>
        <end position="203"/>
    </location>
</feature>
<keyword evidence="1" id="KW-0863">Zinc-finger</keyword>
<dbReference type="PANTHER" id="PTHR31150:SF32">
    <property type="entry name" value="RING_U-BOX SUPERFAMILY PROTEIN"/>
    <property type="match status" value="1"/>
</dbReference>
<keyword evidence="1" id="KW-0862">Zinc</keyword>
<dbReference type="InterPro" id="IPR013083">
    <property type="entry name" value="Znf_RING/FYVE/PHD"/>
</dbReference>
<organism evidence="4 5">
    <name type="scientific">Musa balbisiana</name>
    <name type="common">Banana</name>
    <dbReference type="NCBI Taxonomy" id="52838"/>
    <lineage>
        <taxon>Eukaryota</taxon>
        <taxon>Viridiplantae</taxon>
        <taxon>Streptophyta</taxon>
        <taxon>Embryophyta</taxon>
        <taxon>Tracheophyta</taxon>
        <taxon>Spermatophyta</taxon>
        <taxon>Magnoliopsida</taxon>
        <taxon>Liliopsida</taxon>
        <taxon>Zingiberales</taxon>
        <taxon>Musaceae</taxon>
        <taxon>Musa</taxon>
    </lineage>
</organism>
<feature type="compositionally biased region" description="Basic and acidic residues" evidence="2">
    <location>
        <begin position="437"/>
        <end position="451"/>
    </location>
</feature>
<dbReference type="Proteomes" id="UP000317650">
    <property type="component" value="Chromosome 6"/>
</dbReference>
<dbReference type="PANTHER" id="PTHR31150">
    <property type="entry name" value="EXPRESSED PROTEIN"/>
    <property type="match status" value="1"/>
</dbReference>
<accession>A0A4S8ILT2</accession>
<feature type="region of interest" description="Disordered" evidence="2">
    <location>
        <begin position="426"/>
        <end position="451"/>
    </location>
</feature>
<evidence type="ECO:0000256" key="1">
    <source>
        <dbReference type="PROSITE-ProRule" id="PRU00175"/>
    </source>
</evidence>
<keyword evidence="1" id="KW-0479">Metal-binding</keyword>
<dbReference type="SMART" id="SM00184">
    <property type="entry name" value="RING"/>
    <property type="match status" value="1"/>
</dbReference>
<evidence type="ECO:0000256" key="2">
    <source>
        <dbReference type="SAM" id="MobiDB-lite"/>
    </source>
</evidence>
<dbReference type="InterPro" id="IPR001841">
    <property type="entry name" value="Znf_RING"/>
</dbReference>
<dbReference type="PROSITE" id="PS50089">
    <property type="entry name" value="ZF_RING_2"/>
    <property type="match status" value="1"/>
</dbReference>
<reference evidence="4 5" key="1">
    <citation type="journal article" date="2019" name="Nat. Plants">
        <title>Genome sequencing of Musa balbisiana reveals subgenome evolution and function divergence in polyploid bananas.</title>
        <authorList>
            <person name="Yao X."/>
        </authorList>
    </citation>
    <scope>NUCLEOTIDE SEQUENCE [LARGE SCALE GENOMIC DNA]</scope>
    <source>
        <strain evidence="5">cv. DH-PKW</strain>
        <tissue evidence="4">Leaves</tissue>
    </source>
</reference>
<evidence type="ECO:0000313" key="4">
    <source>
        <dbReference type="EMBL" id="THU49457.1"/>
    </source>
</evidence>